<dbReference type="GO" id="GO:0048306">
    <property type="term" value="F:calcium-dependent protein binding"/>
    <property type="evidence" value="ECO:0007669"/>
    <property type="project" value="TreeGrafter"/>
</dbReference>
<dbReference type="Pfam" id="PF01023">
    <property type="entry name" value="S_100"/>
    <property type="match status" value="1"/>
</dbReference>
<evidence type="ECO:0000256" key="2">
    <source>
        <dbReference type="ARBA" id="ARBA00022723"/>
    </source>
</evidence>
<dbReference type="SUPFAM" id="SSF47473">
    <property type="entry name" value="EF-hand"/>
    <property type="match status" value="1"/>
</dbReference>
<dbReference type="SMART" id="SM01394">
    <property type="entry name" value="S_100"/>
    <property type="match status" value="1"/>
</dbReference>
<dbReference type="InterPro" id="IPR013787">
    <property type="entry name" value="S100_Ca-bd_sub"/>
</dbReference>
<dbReference type="GO" id="GO:0005509">
    <property type="term" value="F:calcium ion binding"/>
    <property type="evidence" value="ECO:0007669"/>
    <property type="project" value="InterPro"/>
</dbReference>
<dbReference type="GO" id="GO:0005615">
    <property type="term" value="C:extracellular space"/>
    <property type="evidence" value="ECO:0007669"/>
    <property type="project" value="TreeGrafter"/>
</dbReference>
<dbReference type="InterPro" id="IPR018247">
    <property type="entry name" value="EF_Hand_1_Ca_BS"/>
</dbReference>
<evidence type="ECO:0000256" key="1">
    <source>
        <dbReference type="ARBA" id="ARBA00007323"/>
    </source>
</evidence>
<dbReference type="AlphaFoldDB" id="A0A8C5BX92"/>
<feature type="domain" description="EF-hand" evidence="5">
    <location>
        <begin position="50"/>
        <end position="85"/>
    </location>
</feature>
<dbReference type="GeneTree" id="ENSGT01150000290351"/>
<evidence type="ECO:0000256" key="3">
    <source>
        <dbReference type="ARBA" id="ARBA00022837"/>
    </source>
</evidence>
<dbReference type="PANTHER" id="PTHR11639:SF134">
    <property type="entry name" value="PROTEIN S100-A1-RELATED"/>
    <property type="match status" value="1"/>
</dbReference>
<dbReference type="PANTHER" id="PTHR11639">
    <property type="entry name" value="S100 CALCIUM-BINDING PROTEIN"/>
    <property type="match status" value="1"/>
</dbReference>
<dbReference type="GO" id="GO:0046914">
    <property type="term" value="F:transition metal ion binding"/>
    <property type="evidence" value="ECO:0007669"/>
    <property type="project" value="InterPro"/>
</dbReference>
<name>A0A8C5BX92_GADMO</name>
<evidence type="ECO:0000256" key="4">
    <source>
        <dbReference type="RuleBase" id="RU361184"/>
    </source>
</evidence>
<dbReference type="Ensembl" id="ENSGMOT00000048370.1">
    <property type="protein sequence ID" value="ENSGMOP00000052576.1"/>
    <property type="gene ID" value="ENSGMOG00000030600.1"/>
</dbReference>
<evidence type="ECO:0000313" key="6">
    <source>
        <dbReference type="Ensembl" id="ENSGMOP00000052576.1"/>
    </source>
</evidence>
<keyword evidence="7" id="KW-1185">Reference proteome</keyword>
<reference evidence="6" key="1">
    <citation type="submission" date="2025-08" db="UniProtKB">
        <authorList>
            <consortium name="Ensembl"/>
        </authorList>
    </citation>
    <scope>IDENTIFICATION</scope>
</reference>
<dbReference type="InterPro" id="IPR011992">
    <property type="entry name" value="EF-hand-dom_pair"/>
</dbReference>
<dbReference type="PROSITE" id="PS00303">
    <property type="entry name" value="S100_CABP"/>
    <property type="match status" value="1"/>
</dbReference>
<accession>A0A8C5BX92</accession>
<reference evidence="6" key="2">
    <citation type="submission" date="2025-09" db="UniProtKB">
        <authorList>
            <consortium name="Ensembl"/>
        </authorList>
    </citation>
    <scope>IDENTIFICATION</scope>
</reference>
<proteinExistence type="inferred from homology"/>
<comment type="similarity">
    <text evidence="1 4">Belongs to the S-100 family.</text>
</comment>
<dbReference type="InterPro" id="IPR001751">
    <property type="entry name" value="S100/CaBP7/8-like_CS"/>
</dbReference>
<protein>
    <recommendedName>
        <fullName evidence="4">Protein S100</fullName>
    </recommendedName>
    <alternativeName>
        <fullName evidence="4">S100 calcium-binding protein</fullName>
    </alternativeName>
</protein>
<organism evidence="6 7">
    <name type="scientific">Gadus morhua</name>
    <name type="common">Atlantic cod</name>
    <dbReference type="NCBI Taxonomy" id="8049"/>
    <lineage>
        <taxon>Eukaryota</taxon>
        <taxon>Metazoa</taxon>
        <taxon>Chordata</taxon>
        <taxon>Craniata</taxon>
        <taxon>Vertebrata</taxon>
        <taxon>Euteleostomi</taxon>
        <taxon>Actinopterygii</taxon>
        <taxon>Neopterygii</taxon>
        <taxon>Teleostei</taxon>
        <taxon>Neoteleostei</taxon>
        <taxon>Acanthomorphata</taxon>
        <taxon>Zeiogadaria</taxon>
        <taxon>Gadariae</taxon>
        <taxon>Gadiformes</taxon>
        <taxon>Gadoidei</taxon>
        <taxon>Gadidae</taxon>
        <taxon>Gadus</taxon>
    </lineage>
</organism>
<dbReference type="Proteomes" id="UP000694546">
    <property type="component" value="Chromosome 22"/>
</dbReference>
<evidence type="ECO:0000259" key="5">
    <source>
        <dbReference type="PROSITE" id="PS50222"/>
    </source>
</evidence>
<sequence length="95" mass="10516">MQDPTAMEAGLAILYGTFVKYASGEDDNDPTTISKKELAKLLEEQLPHLGGKEMLDCLMKNLDADKDGTLNFMEYCAMVTTLSMCLHMACETQCE</sequence>
<keyword evidence="3 4" id="KW-0106">Calcium</keyword>
<dbReference type="GO" id="GO:0048471">
    <property type="term" value="C:perinuclear region of cytoplasm"/>
    <property type="evidence" value="ECO:0007669"/>
    <property type="project" value="TreeGrafter"/>
</dbReference>
<evidence type="ECO:0000313" key="7">
    <source>
        <dbReference type="Proteomes" id="UP000694546"/>
    </source>
</evidence>
<dbReference type="PROSITE" id="PS50222">
    <property type="entry name" value="EF_HAND_2"/>
    <property type="match status" value="1"/>
</dbReference>
<keyword evidence="2 4" id="KW-0479">Metal-binding</keyword>
<dbReference type="InterPro" id="IPR002048">
    <property type="entry name" value="EF_hand_dom"/>
</dbReference>
<dbReference type="PROSITE" id="PS00018">
    <property type="entry name" value="EF_HAND_1"/>
    <property type="match status" value="1"/>
</dbReference>
<dbReference type="Gene3D" id="1.10.238.10">
    <property type="entry name" value="EF-hand"/>
    <property type="match status" value="1"/>
</dbReference>